<sequence>MNNPFVYWAQDERNVFLRVDIRDAEDVREKAEPKIFALQAVGTAANGRGSYGFDLDLFGEILNDEKNVVIKSVGSNVNVTLKKRNEGFWPTLTAKNVRRGWLKIDFDRWIDPDADADALFEEEEQNERQRKIDDYKQQMMSSGNEDIDKLTRMFMEKEGKLEEFNGFASLEGVQQMIRTLKDGATAWLLAYNALMFFLHLFVVLRIGRGFVVNGLDYIDQFWDNEIESIRFATALQYLDVVHSICGLTKSGYAAGLVQVTGRLAMTYIIGGCDHLSNSWTTALLVVDWFTIECFRYPYYITAIAKKDIGWITWLRYSAWIPLYPTGLLLEAVSILRSIPFYYSSGRYGLAMPNPLNVSFNFGVALMLFVAGAFPLIAYYLLSHMMRQRAKKMVEMRKKKC</sequence>
<keyword evidence="13 15" id="KW-0275">Fatty acid biosynthesis</keyword>
<evidence type="ECO:0000256" key="2">
    <source>
        <dbReference type="ARBA" id="ARBA00005194"/>
    </source>
</evidence>
<evidence type="ECO:0000256" key="10">
    <source>
        <dbReference type="ARBA" id="ARBA00023054"/>
    </source>
</evidence>
<dbReference type="SUPFAM" id="SSF49764">
    <property type="entry name" value="HSP20-like chaperones"/>
    <property type="match status" value="1"/>
</dbReference>
<dbReference type="InterPro" id="IPR008978">
    <property type="entry name" value="HSP20-like_chaperone"/>
</dbReference>
<keyword evidence="8 15" id="KW-0276">Fatty acid metabolism</keyword>
<keyword evidence="9 15" id="KW-1133">Transmembrane helix</keyword>
<evidence type="ECO:0000256" key="5">
    <source>
        <dbReference type="ARBA" id="ARBA00022516"/>
    </source>
</evidence>
<reference evidence="17" key="1">
    <citation type="submission" date="2023-06" db="EMBL/GenBank/DDBJ databases">
        <title>Genomic analysis of the entomopathogenic nematode Steinernema hermaphroditum.</title>
        <authorList>
            <person name="Schwarz E.M."/>
            <person name="Heppert J.K."/>
            <person name="Baniya A."/>
            <person name="Schwartz H.T."/>
            <person name="Tan C.-H."/>
            <person name="Antoshechkin I."/>
            <person name="Sternberg P.W."/>
            <person name="Goodrich-Blair H."/>
            <person name="Dillman A.R."/>
        </authorList>
    </citation>
    <scope>NUCLEOTIDE SEQUENCE</scope>
    <source>
        <strain evidence="17">PS9179</strain>
        <tissue evidence="17">Whole animal</tissue>
    </source>
</reference>
<feature type="transmembrane region" description="Helical" evidence="15">
    <location>
        <begin position="362"/>
        <end position="381"/>
    </location>
</feature>
<protein>
    <recommendedName>
        <fullName evidence="4 15">Very-long-chain (3R)-3-hydroxyacyl-CoA dehydratase</fullName>
        <ecNumber evidence="4 15">4.2.1.134</ecNumber>
    </recommendedName>
</protein>
<dbReference type="Proteomes" id="UP001175271">
    <property type="component" value="Unassembled WGS sequence"/>
</dbReference>
<proteinExistence type="inferred from homology"/>
<dbReference type="GO" id="GO:0042761">
    <property type="term" value="P:very long-chain fatty acid biosynthetic process"/>
    <property type="evidence" value="ECO:0007669"/>
    <property type="project" value="TreeGrafter"/>
</dbReference>
<comment type="similarity">
    <text evidence="3 15">Belongs to the very long-chain fatty acids dehydratase HACD family.</text>
</comment>
<comment type="pathway">
    <text evidence="2 15">Lipid metabolism; fatty acid biosynthesis.</text>
</comment>
<dbReference type="PANTHER" id="PTHR11035:SF35">
    <property type="entry name" value="VERY-LONG-CHAIN (3R)-3-HYDROXYACYL-COA DEHYDRATASE"/>
    <property type="match status" value="1"/>
</dbReference>
<dbReference type="Pfam" id="PF04387">
    <property type="entry name" value="PTPLA"/>
    <property type="match status" value="1"/>
</dbReference>
<feature type="transmembrane region" description="Helical" evidence="15">
    <location>
        <begin position="322"/>
        <end position="342"/>
    </location>
</feature>
<dbReference type="InterPro" id="IPR007482">
    <property type="entry name" value="Tyr_Pase-like_PTPLA"/>
</dbReference>
<evidence type="ECO:0000256" key="11">
    <source>
        <dbReference type="ARBA" id="ARBA00023098"/>
    </source>
</evidence>
<evidence type="ECO:0000256" key="15">
    <source>
        <dbReference type="RuleBase" id="RU363109"/>
    </source>
</evidence>
<evidence type="ECO:0000259" key="16">
    <source>
        <dbReference type="PROSITE" id="PS51203"/>
    </source>
</evidence>
<gene>
    <name evidence="17" type="ORF">QR680_016646</name>
</gene>
<evidence type="ECO:0000256" key="6">
    <source>
        <dbReference type="ARBA" id="ARBA00022692"/>
    </source>
</evidence>
<dbReference type="Gene3D" id="2.60.40.790">
    <property type="match status" value="1"/>
</dbReference>
<dbReference type="GO" id="GO:0102158">
    <property type="term" value="F:very-long-chain (3R)-3-hydroxyacyl-CoA dehydratase activity"/>
    <property type="evidence" value="ECO:0007669"/>
    <property type="project" value="UniProtKB-EC"/>
</dbReference>
<keyword evidence="12 15" id="KW-0472">Membrane</keyword>
<evidence type="ECO:0000256" key="1">
    <source>
        <dbReference type="ARBA" id="ARBA00004477"/>
    </source>
</evidence>
<keyword evidence="18" id="KW-1185">Reference proteome</keyword>
<evidence type="ECO:0000256" key="4">
    <source>
        <dbReference type="ARBA" id="ARBA00013122"/>
    </source>
</evidence>
<keyword evidence="7 15" id="KW-0256">Endoplasmic reticulum</keyword>
<evidence type="ECO:0000256" key="7">
    <source>
        <dbReference type="ARBA" id="ARBA00022824"/>
    </source>
</evidence>
<evidence type="ECO:0000256" key="3">
    <source>
        <dbReference type="ARBA" id="ARBA00007811"/>
    </source>
</evidence>
<evidence type="ECO:0000256" key="14">
    <source>
        <dbReference type="ARBA" id="ARBA00023239"/>
    </source>
</evidence>
<dbReference type="AlphaFoldDB" id="A0AA39HDT6"/>
<feature type="transmembrane region" description="Helical" evidence="15">
    <location>
        <begin position="184"/>
        <end position="204"/>
    </location>
</feature>
<name>A0AA39HDT6_9BILA</name>
<evidence type="ECO:0000256" key="9">
    <source>
        <dbReference type="ARBA" id="ARBA00022989"/>
    </source>
</evidence>
<comment type="catalytic activity">
    <reaction evidence="15">
        <text>a very-long-chain (3R)-3-hydroxyacyl-CoA = a very-long-chain (2E)-enoyl-CoA + H2O</text>
        <dbReference type="Rhea" id="RHEA:45812"/>
        <dbReference type="ChEBI" id="CHEBI:15377"/>
        <dbReference type="ChEBI" id="CHEBI:83728"/>
        <dbReference type="ChEBI" id="CHEBI:85440"/>
        <dbReference type="EC" id="4.2.1.134"/>
    </reaction>
</comment>
<keyword evidence="14 15" id="KW-0456">Lyase</keyword>
<evidence type="ECO:0000256" key="13">
    <source>
        <dbReference type="ARBA" id="ARBA00023160"/>
    </source>
</evidence>
<dbReference type="GO" id="GO:0030148">
    <property type="term" value="P:sphingolipid biosynthetic process"/>
    <property type="evidence" value="ECO:0007669"/>
    <property type="project" value="TreeGrafter"/>
</dbReference>
<evidence type="ECO:0000256" key="12">
    <source>
        <dbReference type="ARBA" id="ARBA00023136"/>
    </source>
</evidence>
<keyword evidence="6 15" id="KW-0812">Transmembrane</keyword>
<dbReference type="EC" id="4.2.1.134" evidence="4 15"/>
<dbReference type="PANTHER" id="PTHR11035">
    <property type="entry name" value="VERY-LONG-CHAIN (3R)-3-HYDROXYACYL-COA DEHYDRATASE"/>
    <property type="match status" value="1"/>
</dbReference>
<evidence type="ECO:0000313" key="17">
    <source>
        <dbReference type="EMBL" id="KAK0402973.1"/>
    </source>
</evidence>
<comment type="function">
    <text evidence="15">Catalyzes the third of the four reactions of the long-chain fatty acids elongation cycle. This endoplasmic reticulum-bound enzymatic process, allows the addition of two carbons to the chain of long- and very long-chain fatty acids/VLCFAs per cycle. This enzyme catalyzes the dehydration of the 3-hydroxyacyl-CoA intermediate into trans-2,3-enoyl-CoA, within each cycle of fatty acid elongation. Thereby, it participates to the production of VLCFAs of different chain lengths that are involved in multiple biological processes as precursors of membrane lipids and lipid mediators.</text>
</comment>
<feature type="domain" description="CS" evidence="16">
    <location>
        <begin position="1"/>
        <end position="93"/>
    </location>
</feature>
<keyword evidence="5 15" id="KW-0444">Lipid biosynthesis</keyword>
<evidence type="ECO:0000313" key="18">
    <source>
        <dbReference type="Proteomes" id="UP001175271"/>
    </source>
</evidence>
<keyword evidence="11 15" id="KW-0443">Lipid metabolism</keyword>
<dbReference type="EMBL" id="JAUCMV010000004">
    <property type="protein sequence ID" value="KAK0402973.1"/>
    <property type="molecule type" value="Genomic_DNA"/>
</dbReference>
<comment type="subcellular location">
    <subcellularLocation>
        <location evidence="1 15">Endoplasmic reticulum membrane</location>
        <topology evidence="1 15">Multi-pass membrane protein</topology>
    </subcellularLocation>
</comment>
<dbReference type="GO" id="GO:0030497">
    <property type="term" value="P:fatty acid elongation"/>
    <property type="evidence" value="ECO:0007669"/>
    <property type="project" value="TreeGrafter"/>
</dbReference>
<comment type="caution">
    <text evidence="15">Lacks conserved residue(s) required for the propagation of feature annotation.</text>
</comment>
<evidence type="ECO:0000256" key="8">
    <source>
        <dbReference type="ARBA" id="ARBA00022832"/>
    </source>
</evidence>
<accession>A0AA39HDT6</accession>
<keyword evidence="10" id="KW-0175">Coiled coil</keyword>
<dbReference type="PROSITE" id="PS51203">
    <property type="entry name" value="CS"/>
    <property type="match status" value="1"/>
</dbReference>
<dbReference type="GO" id="GO:0005789">
    <property type="term" value="C:endoplasmic reticulum membrane"/>
    <property type="evidence" value="ECO:0007669"/>
    <property type="project" value="UniProtKB-SubCell"/>
</dbReference>
<organism evidence="17 18">
    <name type="scientific">Steinernema hermaphroditum</name>
    <dbReference type="NCBI Taxonomy" id="289476"/>
    <lineage>
        <taxon>Eukaryota</taxon>
        <taxon>Metazoa</taxon>
        <taxon>Ecdysozoa</taxon>
        <taxon>Nematoda</taxon>
        <taxon>Chromadorea</taxon>
        <taxon>Rhabditida</taxon>
        <taxon>Tylenchina</taxon>
        <taxon>Panagrolaimomorpha</taxon>
        <taxon>Strongyloidoidea</taxon>
        <taxon>Steinernematidae</taxon>
        <taxon>Steinernema</taxon>
    </lineage>
</organism>
<comment type="caution">
    <text evidence="17">The sequence shown here is derived from an EMBL/GenBank/DDBJ whole genome shotgun (WGS) entry which is preliminary data.</text>
</comment>
<dbReference type="InterPro" id="IPR007052">
    <property type="entry name" value="CS_dom"/>
</dbReference>